<evidence type="ECO:0000259" key="3">
    <source>
        <dbReference type="Pfam" id="PF00881"/>
    </source>
</evidence>
<comment type="caution">
    <text evidence="4">The sequence shown here is derived from an EMBL/GenBank/DDBJ whole genome shotgun (WGS) entry which is preliminary data.</text>
</comment>
<dbReference type="RefSeq" id="WP_267150481.1">
    <property type="nucleotide sequence ID" value="NZ_JAPMLT010000002.1"/>
</dbReference>
<proteinExistence type="inferred from homology"/>
<dbReference type="Pfam" id="PF00881">
    <property type="entry name" value="Nitroreductase"/>
    <property type="match status" value="1"/>
</dbReference>
<dbReference type="Gene3D" id="3.40.109.10">
    <property type="entry name" value="NADH Oxidase"/>
    <property type="match status" value="1"/>
</dbReference>
<keyword evidence="2" id="KW-0560">Oxidoreductase</keyword>
<dbReference type="InterPro" id="IPR029479">
    <property type="entry name" value="Nitroreductase"/>
</dbReference>
<evidence type="ECO:0000256" key="2">
    <source>
        <dbReference type="ARBA" id="ARBA00023002"/>
    </source>
</evidence>
<keyword evidence="5" id="KW-1185">Reference proteome</keyword>
<feature type="domain" description="Nitroreductase" evidence="3">
    <location>
        <begin position="9"/>
        <end position="183"/>
    </location>
</feature>
<dbReference type="CDD" id="cd02137">
    <property type="entry name" value="MhqN-like"/>
    <property type="match status" value="1"/>
</dbReference>
<dbReference type="EMBL" id="JAPMLT010000002">
    <property type="protein sequence ID" value="MCX7569230.1"/>
    <property type="molecule type" value="Genomic_DNA"/>
</dbReference>
<protein>
    <submittedName>
        <fullName evidence="4">Nitroreductase family protein</fullName>
    </submittedName>
</protein>
<dbReference type="Proteomes" id="UP001208017">
    <property type="component" value="Unassembled WGS sequence"/>
</dbReference>
<dbReference type="PANTHER" id="PTHR43673:SF3">
    <property type="entry name" value="NAD(P)H NITROREDUCTASE YODC-RELATED"/>
    <property type="match status" value="1"/>
</dbReference>
<dbReference type="SUPFAM" id="SSF55469">
    <property type="entry name" value="FMN-dependent nitroreductase-like"/>
    <property type="match status" value="1"/>
</dbReference>
<dbReference type="InterPro" id="IPR000415">
    <property type="entry name" value="Nitroreductase-like"/>
</dbReference>
<reference evidence="4 5" key="1">
    <citation type="submission" date="2022-11" db="EMBL/GenBank/DDBJ databases">
        <title>Study of microbial diversity in lake waters.</title>
        <authorList>
            <person name="Zhang J."/>
        </authorList>
    </citation>
    <scope>NUCLEOTIDE SEQUENCE [LARGE SCALE GENOMIC DNA]</scope>
    <source>
        <strain evidence="4 5">DT12</strain>
    </source>
</reference>
<organism evidence="4 5">
    <name type="scientific">Tumebacillus lacus</name>
    <dbReference type="NCBI Taxonomy" id="2995335"/>
    <lineage>
        <taxon>Bacteria</taxon>
        <taxon>Bacillati</taxon>
        <taxon>Bacillota</taxon>
        <taxon>Bacilli</taxon>
        <taxon>Bacillales</taxon>
        <taxon>Alicyclobacillaceae</taxon>
        <taxon>Tumebacillus</taxon>
    </lineage>
</organism>
<dbReference type="PANTHER" id="PTHR43673">
    <property type="entry name" value="NAD(P)H NITROREDUCTASE YDGI-RELATED"/>
    <property type="match status" value="1"/>
</dbReference>
<gene>
    <name evidence="4" type="ORF">OS242_04595</name>
</gene>
<name>A0ABT3X100_9BACL</name>
<evidence type="ECO:0000256" key="1">
    <source>
        <dbReference type="ARBA" id="ARBA00007118"/>
    </source>
</evidence>
<sequence>MELFEAFTARHTVRKYDSSAPVPAEDLHDILTAAATAPSAWNLQHWRFLVITDPARKQELLPLTYNQQQTVDAPVFILVLGDREADKMADDLYLPLVDKGLMPKQAAETLIGNIKGAYNPDNKAWAQDEAVLNSGFAAMQLMLAAKAKGYDTCPMGGIDRNGLRKLLNIPERFHIVMGLTLGKAAAPAHPTGRLPIEELVIKESF</sequence>
<evidence type="ECO:0000313" key="5">
    <source>
        <dbReference type="Proteomes" id="UP001208017"/>
    </source>
</evidence>
<comment type="similarity">
    <text evidence="1">Belongs to the nitroreductase family.</text>
</comment>
<evidence type="ECO:0000313" key="4">
    <source>
        <dbReference type="EMBL" id="MCX7569230.1"/>
    </source>
</evidence>
<accession>A0ABT3X100</accession>